<evidence type="ECO:0000256" key="4">
    <source>
        <dbReference type="ARBA" id="ARBA00022490"/>
    </source>
</evidence>
<evidence type="ECO:0000256" key="13">
    <source>
        <dbReference type="ARBA" id="ARBA00022833"/>
    </source>
</evidence>
<dbReference type="SUPFAM" id="SSF52540">
    <property type="entry name" value="P-loop containing nucleoside triphosphate hydrolases"/>
    <property type="match status" value="1"/>
</dbReference>
<evidence type="ECO:0000256" key="21">
    <source>
        <dbReference type="SAM" id="MobiDB-lite"/>
    </source>
</evidence>
<evidence type="ECO:0000256" key="7">
    <source>
        <dbReference type="ARBA" id="ARBA00022588"/>
    </source>
</evidence>
<dbReference type="Gene3D" id="2.170.150.30">
    <property type="entry name" value="RIG-I-like receptor, C-terminal regulatory domain"/>
    <property type="match status" value="1"/>
</dbReference>
<keyword evidence="12" id="KW-0347">Helicase</keyword>
<dbReference type="SUPFAM" id="SSF52200">
    <property type="entry name" value="Toll/Interleukin receptor TIR domain"/>
    <property type="match status" value="1"/>
</dbReference>
<dbReference type="InterPro" id="IPR038557">
    <property type="entry name" value="RLR_C_sf"/>
</dbReference>
<dbReference type="GO" id="GO:0140374">
    <property type="term" value="P:antiviral innate immune response"/>
    <property type="evidence" value="ECO:0007669"/>
    <property type="project" value="TreeGrafter"/>
</dbReference>
<evidence type="ECO:0000256" key="14">
    <source>
        <dbReference type="ARBA" id="ARBA00022840"/>
    </source>
</evidence>
<evidence type="ECO:0000256" key="8">
    <source>
        <dbReference type="ARBA" id="ARBA00022723"/>
    </source>
</evidence>
<dbReference type="PANTHER" id="PTHR14074">
    <property type="entry name" value="HELICASE WITH DEATH DOMAIN-RELATED"/>
    <property type="match status" value="1"/>
</dbReference>
<sequence length="2711" mass="305098">MESKHRDILQRRLPDIRRDLRVDYVIPQLIERSILLAPMERDINSKETHEERADELIGLLKTRGRNAFPVFCEILRETHRHLASMLQEDSDARPSLFIIHAGEDKKSFVRPLHKALLGQKLHEEDIFFDEVSINTGENISDKIMSTLASESLKLVTIVMSNHLLDKYWPRLEYEHSLFHQKKFYPIWLDQNTDNFEAFSRKVGSRFPMLKKTLAHRIQYDMYNIAEKVTEVAVKIVQLLSDQCHPGTKRKRQTSEQSREGFGQIKDLSKVSDNVTEDMSGVGTDTEIPWAIPELKARLELIINSPDLTPEAAERIAEIERKLFTPTVLNDPQVYWQVFRTFLGHSAVILKTSIGSLLLILSFFRINDVDKFYHTYSGIDPGSLSVELSKLLVSKDCASAIGERSSERLSVRIHVEHGDYQAIRNRLRKGLVRSTSLGSLLYNMKPKEKSHAHYNKCLDALHLASAPRSKMFNGWKNDMGKLLQQSAQEIRQLKAKLEIAKHQASENAAERDSVTMQMRYLSEKRESLQDQLQKTKEQMTNELKEKQEYVEDLEKDKKSMQERIETLESQNLKLENRLALVEDTEEPADAVDVAPGATSTDPQPEPVPTGDELGKALLEAFAPLLRETVIPGNIIVHLMGYTGIAFVRTVLAVEQNKGPSEAMQTLLVKLQTFEQPGWFQAFLDSLDKSGYSHIKEIMEGRDTIQDMTGFKRLLQLWAPQLQVVVAMEMLPHLPCLSDQDKEQIQADHRTYGNCRALITLIDRVTRCEPGWYTQFLQGLRRNQYDELAAGLEDIKTAPERVQQKSTHEVAKKKLKVRMVKPRRKPPVDPSRILLKGVADHVHEETLFLYLEAMSRGEDEPSEVFYGKEAGTVMVAFAEPISDLDTLLSRCEGNELEEHKISAERVHATDCIQVTGIPPKASKDILYLYFENAKRSGGGVLAEVELDKDRGTALVFFDDHTVIERVLKQSHTIQKTTVTVEPFYTCLGATVTEAKTPPQLVPLPITENVHSAIASFVMTHRQFKKDLEDEMEEANASISWPFEGDTSCVVITPKLTKESQNLVAIAKNWAPNARKGLANYMARFDTKEISDVMRASWPQVHKLADSGSIKDDDTISVRGTSDRKINFIGLKDSVAKHYQTVWEGKEKIEEDIKRKQSEVDETVTSLKPDQVELLAMSDFIDRMTSKFPKLQMSFDTSSFMVKFHGLVDEIQQTKVKMYETVQGIISQPIKLSSTLISFLTSAKEPKKHLLGEYKQGGVVAVITTTTSEVEVCGLGDGDVRKAVSILKKTFQEKCIDVSDQSSSVLDTEEWKTTKTGLEQSAQGLLKISVENSAESGATKILFTGESAIVKDIMDRVDSYLKVKTVYKKQVKAEDRVIRLIKEHHAAHLQLEKLEKDQVSVWFEGSEESPIMFIKGNAEGLQQADPVLKSYIDSVISDQMSIKKPGMFKHFKEDAGRSTDTFAKQFMPMVPKEKALVNLDGGKKLVVWRDDITKHETDVIVNAANAKLEHTGGLAKAIIDAGGDIIQNVCSRYIQTHGTLIPGQVVASPTGLINTCQMILHAVGPIWTGGRNGEEDYLADAVYGSLEEAAKNRYRSIAIPAISTGIYGYPLKKCAETIVATTVEYLEGNPNSSLEVIEFVNVDDKTTEAFVDALVSEFGEDRVEKSDDKVDEATTTPPQGTWSNRRRARGREPRPASPSTATPFTPHQQSRDPDFVFRTTEGKAIIALIANIASQRVDVLVNTIAGNLELNYGAVSKAILQRAGSNLQTLVNKAKQSAGIKSLPDGQILVTGSADLPCNQVIHCVLCSWDGGQGNSEKKNLVFQVLRKIVQQCLQQAEKDNYTSIAIPAIGTRGRKHFPHDVVAEAMFNEAIEHCRTNPSGSLREIRFIMWEGDPKSISAFSEVMTKYKALHTDDAPQPTPPSTLDPTPKAEAAPSFSSATGRGRRGRRGLGSRTGHGPTIVPQARFNPDDTAFATFESEDDTAEFAEKQDDEGRKRIEPLEQRKLKDIQMRNYQMELAIPALEGRNTIICAPTGSGKTRVAIEITRDHLEGTTVKEGAGVDAQRRVVFLVNKVPLVEQQYNAFREYLSPKYDILPLSGEAAADIPVGETLPDYDVIILTAQVLENALRDELITLDTFSMLIFDECHHCQKNDPYNDIMTRYINQKEEKTGTRLPQIVGLTASLGVGKAKSQKDAVEHILKACANLDADWISQVVEHKDELQIYNQKPDEETMAVSGRIEDPFADMINTIMEDIEKTLATEASKHLTPEELQPPRQREKQAYEQWVVALARKSATLKDDAISRTIQAATTHLRKYTDALAINADARTKDALQYLDKFVTGLQNEGFDGADEDLVNHFKEARGKLQEYAADPKYSNPKLDQLKYLILQAYAEKPDSRCLLFCKTRALTIALLTWMKEDPDLRKHNPGRLVGAGASESTGGMTQNQQMELLELFTTGGRKIVISTSAAEEDIDIAKCNFVFRYDYVGNEIGKVQTRGRGRAEGSKSVLIAGREGGNVLKEKLNTIRERLMEKAMLDVWHMQREKHGEFKKEVQRLQEESKKERDLAKALKELERKTKKVHGRGMKLLCVKCKEFACNVSDFRKIKEVHHVVVEKSFPQRIIIRPHPPKKIDDWEMNGKVYCKNCRQDWGIQMVYRKASFPTLKIESFVLEKPDGTRLTCRKWKKAPFDVEDITPDDISGMLTTPEEDSEEEEEMYY</sequence>
<dbReference type="SMART" id="SM00490">
    <property type="entry name" value="HELICc"/>
    <property type="match status" value="1"/>
</dbReference>
<proteinExistence type="inferred from homology"/>
<feature type="compositionally biased region" description="Basic and acidic residues" evidence="21">
    <location>
        <begin position="1659"/>
        <end position="1669"/>
    </location>
</feature>
<evidence type="ECO:0000256" key="19">
    <source>
        <dbReference type="ARBA" id="ARBA00049390"/>
    </source>
</evidence>
<evidence type="ECO:0000256" key="2">
    <source>
        <dbReference type="ARBA" id="ARBA00006866"/>
    </source>
</evidence>
<keyword evidence="9" id="KW-0677">Repeat</keyword>
<feature type="region of interest" description="Disordered" evidence="21">
    <location>
        <begin position="2689"/>
        <end position="2711"/>
    </location>
</feature>
<dbReference type="Pfam" id="PF00271">
    <property type="entry name" value="Helicase_C"/>
    <property type="match status" value="1"/>
</dbReference>
<feature type="domain" description="Helicase ATP-binding" evidence="23">
    <location>
        <begin position="2004"/>
        <end position="2211"/>
    </location>
</feature>
<feature type="domain" description="Macro" evidence="25">
    <location>
        <begin position="1481"/>
        <end position="1615"/>
    </location>
</feature>
<dbReference type="InterPro" id="IPR031964">
    <property type="entry name" value="CARD_dom"/>
</dbReference>
<evidence type="ECO:0000256" key="10">
    <source>
        <dbReference type="ARBA" id="ARBA00022741"/>
    </source>
</evidence>
<feature type="domain" description="Helicase C-terminal" evidence="24">
    <location>
        <begin position="2415"/>
        <end position="2497"/>
    </location>
</feature>
<evidence type="ECO:0000259" key="25">
    <source>
        <dbReference type="SMART" id="SM00506"/>
    </source>
</evidence>
<keyword evidence="8" id="KW-0479">Metal-binding</keyword>
<dbReference type="InterPro" id="IPR051363">
    <property type="entry name" value="RLR_Helicase"/>
</dbReference>
<dbReference type="CDD" id="cd15805">
    <property type="entry name" value="RIG-I_C"/>
    <property type="match status" value="1"/>
</dbReference>
<feature type="domain" description="Macro" evidence="25">
    <location>
        <begin position="1721"/>
        <end position="1864"/>
    </location>
</feature>
<keyword evidence="13" id="KW-0862">Zinc</keyword>
<keyword evidence="16" id="KW-0391">Immunity</keyword>
<feature type="compositionally biased region" description="Acidic residues" evidence="21">
    <location>
        <begin position="2699"/>
        <end position="2711"/>
    </location>
</feature>
<dbReference type="Proteomes" id="UP000838412">
    <property type="component" value="Chromosome 3"/>
</dbReference>
<dbReference type="GO" id="GO:0003725">
    <property type="term" value="F:double-stranded RNA binding"/>
    <property type="evidence" value="ECO:0007669"/>
    <property type="project" value="TreeGrafter"/>
</dbReference>
<feature type="coiled-coil region" evidence="20">
    <location>
        <begin position="2540"/>
        <end position="2573"/>
    </location>
</feature>
<dbReference type="Gene3D" id="1.10.533.10">
    <property type="entry name" value="Death Domain, Fas"/>
    <property type="match status" value="3"/>
</dbReference>
<dbReference type="Pfam" id="PF16739">
    <property type="entry name" value="CARD_2"/>
    <property type="match status" value="2"/>
</dbReference>
<dbReference type="Pfam" id="PF11648">
    <property type="entry name" value="RIG-I_C-RD"/>
    <property type="match status" value="1"/>
</dbReference>
<dbReference type="InterPro" id="IPR041204">
    <property type="entry name" value="RIG-I-like_C"/>
</dbReference>
<organism evidence="26 27">
    <name type="scientific">Branchiostoma lanceolatum</name>
    <name type="common">Common lancelet</name>
    <name type="synonym">Amphioxus lanceolatum</name>
    <dbReference type="NCBI Taxonomy" id="7740"/>
    <lineage>
        <taxon>Eukaryota</taxon>
        <taxon>Metazoa</taxon>
        <taxon>Chordata</taxon>
        <taxon>Cephalochordata</taxon>
        <taxon>Leptocardii</taxon>
        <taxon>Amphioxiformes</taxon>
        <taxon>Branchiostomatidae</taxon>
        <taxon>Branchiostoma</taxon>
    </lineage>
</organism>
<evidence type="ECO:0000256" key="6">
    <source>
        <dbReference type="ARBA" id="ARBA00022553"/>
    </source>
</evidence>
<dbReference type="InterPro" id="IPR002589">
    <property type="entry name" value="Macro_dom"/>
</dbReference>
<keyword evidence="4" id="KW-0963">Cytoplasm</keyword>
<dbReference type="InterPro" id="IPR043472">
    <property type="entry name" value="Macro_dom-like"/>
</dbReference>
<dbReference type="CDD" id="cd12301">
    <property type="entry name" value="RRM1_2_PAR10_like"/>
    <property type="match status" value="1"/>
</dbReference>
<dbReference type="InterPro" id="IPR014001">
    <property type="entry name" value="Helicase_ATP-bd"/>
</dbReference>
<feature type="compositionally biased region" description="Low complexity" evidence="21">
    <location>
        <begin position="1694"/>
        <end position="1703"/>
    </location>
</feature>
<name>A0A8J9ZNR4_BRALA</name>
<dbReference type="InterPro" id="IPR057044">
    <property type="entry name" value="PARP14_KH_1"/>
</dbReference>
<comment type="similarity">
    <text evidence="2">Belongs to the helicase family. RLR subfamily.</text>
</comment>
<evidence type="ECO:0000256" key="12">
    <source>
        <dbReference type="ARBA" id="ARBA00022806"/>
    </source>
</evidence>
<dbReference type="Pfam" id="PF18119">
    <property type="entry name" value="RIG-I_C"/>
    <property type="match status" value="1"/>
</dbReference>
<keyword evidence="15" id="KW-0832">Ubl conjugation</keyword>
<keyword evidence="17" id="KW-0694">RNA-binding</keyword>
<evidence type="ECO:0000256" key="3">
    <source>
        <dbReference type="ARBA" id="ARBA00012552"/>
    </source>
</evidence>
<dbReference type="EMBL" id="OV696688">
    <property type="protein sequence ID" value="CAH1258805.1"/>
    <property type="molecule type" value="Genomic_DNA"/>
</dbReference>
<gene>
    <name evidence="26" type="primary">DDX58</name>
    <name evidence="26" type="ORF">BLAG_LOCUS16245</name>
</gene>
<keyword evidence="18" id="KW-0051">Antiviral defense</keyword>
<dbReference type="Gene3D" id="3.30.70.330">
    <property type="match status" value="1"/>
</dbReference>
<dbReference type="Gene3D" id="3.40.220.10">
    <property type="entry name" value="Leucine Aminopeptidase, subunit E, domain 1"/>
    <property type="match status" value="2"/>
</dbReference>
<dbReference type="InterPro" id="IPR035897">
    <property type="entry name" value="Toll_tir_struct_dom_sf"/>
</dbReference>
<evidence type="ECO:0000256" key="17">
    <source>
        <dbReference type="ARBA" id="ARBA00022884"/>
    </source>
</evidence>
<evidence type="ECO:0000259" key="22">
    <source>
        <dbReference type="SMART" id="SM00114"/>
    </source>
</evidence>
<evidence type="ECO:0000256" key="9">
    <source>
        <dbReference type="ARBA" id="ARBA00022737"/>
    </source>
</evidence>
<feature type="coiled-coil region" evidence="20">
    <location>
        <begin position="475"/>
        <end position="583"/>
    </location>
</feature>
<comment type="catalytic activity">
    <reaction evidence="19">
        <text>ATP + H2O = ADP + phosphate + H(+)</text>
        <dbReference type="Rhea" id="RHEA:13065"/>
        <dbReference type="ChEBI" id="CHEBI:15377"/>
        <dbReference type="ChEBI" id="CHEBI:15378"/>
        <dbReference type="ChEBI" id="CHEBI:30616"/>
        <dbReference type="ChEBI" id="CHEBI:43474"/>
        <dbReference type="ChEBI" id="CHEBI:456216"/>
        <dbReference type="EC" id="3.6.4.13"/>
    </reaction>
    <physiologicalReaction direction="left-to-right" evidence="19">
        <dbReference type="Rhea" id="RHEA:13066"/>
    </physiologicalReaction>
</comment>
<dbReference type="InterPro" id="IPR001650">
    <property type="entry name" value="Helicase_C-like"/>
</dbReference>
<dbReference type="SUPFAM" id="SSF47986">
    <property type="entry name" value="DEATH domain"/>
    <property type="match status" value="1"/>
</dbReference>
<dbReference type="GO" id="GO:0008270">
    <property type="term" value="F:zinc ion binding"/>
    <property type="evidence" value="ECO:0007669"/>
    <property type="project" value="TreeGrafter"/>
</dbReference>
<dbReference type="GO" id="GO:0003677">
    <property type="term" value="F:DNA binding"/>
    <property type="evidence" value="ECO:0007669"/>
    <property type="project" value="InterPro"/>
</dbReference>
<dbReference type="Gene3D" id="3.40.50.10140">
    <property type="entry name" value="Toll/interleukin-1 receptor homology (TIR) domain"/>
    <property type="match status" value="1"/>
</dbReference>
<dbReference type="Gene3D" id="3.40.50.300">
    <property type="entry name" value="P-loop containing nucleotide triphosphate hydrolases"/>
    <property type="match status" value="2"/>
</dbReference>
<dbReference type="EC" id="3.6.4.13" evidence="3"/>
<dbReference type="CDD" id="cd01671">
    <property type="entry name" value="CARD"/>
    <property type="match status" value="1"/>
</dbReference>
<dbReference type="SMART" id="SM00506">
    <property type="entry name" value="A1pp"/>
    <property type="match status" value="2"/>
</dbReference>
<dbReference type="GO" id="GO:0003727">
    <property type="term" value="F:single-stranded RNA binding"/>
    <property type="evidence" value="ECO:0007669"/>
    <property type="project" value="TreeGrafter"/>
</dbReference>
<dbReference type="InterPro" id="IPR001315">
    <property type="entry name" value="CARD"/>
</dbReference>
<keyword evidence="20" id="KW-0175">Coiled coil</keyword>
<evidence type="ECO:0000256" key="11">
    <source>
        <dbReference type="ARBA" id="ARBA00022801"/>
    </source>
</evidence>
<dbReference type="Pfam" id="PF04851">
    <property type="entry name" value="ResIII"/>
    <property type="match status" value="1"/>
</dbReference>
<comment type="subcellular location">
    <subcellularLocation>
        <location evidence="1">Cytoplasm</location>
    </subcellularLocation>
</comment>
<evidence type="ECO:0000256" key="5">
    <source>
        <dbReference type="ARBA" id="ARBA00022499"/>
    </source>
</evidence>
<keyword evidence="14" id="KW-0067">ATP-binding</keyword>
<keyword evidence="27" id="KW-1185">Reference proteome</keyword>
<dbReference type="Pfam" id="PF00619">
    <property type="entry name" value="CARD"/>
    <property type="match status" value="1"/>
</dbReference>
<reference evidence="26" key="1">
    <citation type="submission" date="2022-01" db="EMBL/GenBank/DDBJ databases">
        <authorList>
            <person name="Braso-Vives M."/>
        </authorList>
    </citation>
    <scope>NUCLEOTIDE SEQUENCE</scope>
</reference>
<dbReference type="InterPro" id="IPR006935">
    <property type="entry name" value="Helicase/UvrB_N"/>
</dbReference>
<protein>
    <recommendedName>
        <fullName evidence="3">RNA helicase</fullName>
        <ecNumber evidence="3">3.6.4.13</ecNumber>
    </recommendedName>
</protein>
<evidence type="ECO:0000256" key="18">
    <source>
        <dbReference type="ARBA" id="ARBA00023118"/>
    </source>
</evidence>
<accession>A0A8J9ZNR4</accession>
<dbReference type="InterPro" id="IPR027417">
    <property type="entry name" value="P-loop_NTPase"/>
</dbReference>
<evidence type="ECO:0000256" key="1">
    <source>
        <dbReference type="ARBA" id="ARBA00004496"/>
    </source>
</evidence>
<dbReference type="GO" id="GO:0016787">
    <property type="term" value="F:hydrolase activity"/>
    <property type="evidence" value="ECO:0007669"/>
    <property type="project" value="UniProtKB-KW"/>
</dbReference>
<keyword evidence="6" id="KW-0597">Phosphoprotein</keyword>
<evidence type="ECO:0000256" key="15">
    <source>
        <dbReference type="ARBA" id="ARBA00022843"/>
    </source>
</evidence>
<dbReference type="GO" id="GO:0042981">
    <property type="term" value="P:regulation of apoptotic process"/>
    <property type="evidence" value="ECO:0007669"/>
    <property type="project" value="InterPro"/>
</dbReference>
<dbReference type="GO" id="GO:0005524">
    <property type="term" value="F:ATP binding"/>
    <property type="evidence" value="ECO:0007669"/>
    <property type="project" value="UniProtKB-KW"/>
</dbReference>
<feature type="domain" description="CARD" evidence="22">
    <location>
        <begin position="1"/>
        <end position="88"/>
    </location>
</feature>
<evidence type="ECO:0000256" key="16">
    <source>
        <dbReference type="ARBA" id="ARBA00022859"/>
    </source>
</evidence>
<keyword evidence="10" id="KW-0547">Nucleotide-binding</keyword>
<feature type="region of interest" description="Disordered" evidence="21">
    <location>
        <begin position="1659"/>
        <end position="1710"/>
    </location>
</feature>
<dbReference type="SMART" id="SM00487">
    <property type="entry name" value="DEXDc"/>
    <property type="match status" value="1"/>
</dbReference>
<dbReference type="PANTHER" id="PTHR14074:SF16">
    <property type="entry name" value="ANTIVIRAL INNATE IMMUNE RESPONSE RECEPTOR RIG-I"/>
    <property type="match status" value="1"/>
</dbReference>
<keyword evidence="5" id="KW-1017">Isopeptide bond</keyword>
<dbReference type="InterPro" id="IPR011029">
    <property type="entry name" value="DEATH-like_dom_sf"/>
</dbReference>
<feature type="compositionally biased region" description="Polar residues" evidence="21">
    <location>
        <begin position="1670"/>
        <end position="1680"/>
    </location>
</feature>
<dbReference type="Gene3D" id="1.20.1320.30">
    <property type="match status" value="1"/>
</dbReference>
<dbReference type="SMART" id="SM00114">
    <property type="entry name" value="CARD"/>
    <property type="match status" value="1"/>
</dbReference>
<keyword evidence="7" id="KW-0399">Innate immunity</keyword>
<dbReference type="GO" id="GO:0005737">
    <property type="term" value="C:cytoplasm"/>
    <property type="evidence" value="ECO:0007669"/>
    <property type="project" value="UniProtKB-SubCell"/>
</dbReference>
<dbReference type="InterPro" id="IPR012677">
    <property type="entry name" value="Nucleotide-bd_a/b_plait_sf"/>
</dbReference>
<evidence type="ECO:0000259" key="23">
    <source>
        <dbReference type="SMART" id="SM00487"/>
    </source>
</evidence>
<dbReference type="SUPFAM" id="SSF52949">
    <property type="entry name" value="Macro domain-like"/>
    <property type="match status" value="2"/>
</dbReference>
<dbReference type="Pfam" id="PF01661">
    <property type="entry name" value="Macro"/>
    <property type="match status" value="2"/>
</dbReference>
<evidence type="ECO:0000259" key="24">
    <source>
        <dbReference type="SMART" id="SM00490"/>
    </source>
</evidence>
<dbReference type="CDD" id="cd02907">
    <property type="entry name" value="Macro_Af1521_BAL-like"/>
    <property type="match status" value="1"/>
</dbReference>
<dbReference type="GO" id="GO:0003724">
    <property type="term" value="F:RNA helicase activity"/>
    <property type="evidence" value="ECO:0007669"/>
    <property type="project" value="UniProtKB-EC"/>
</dbReference>
<keyword evidence="11" id="KW-0378">Hydrolase</keyword>
<dbReference type="OrthoDB" id="6133115at2759"/>
<dbReference type="InterPro" id="IPR021673">
    <property type="entry name" value="RLR_CTR"/>
</dbReference>
<feature type="region of interest" description="Disordered" evidence="21">
    <location>
        <begin position="1909"/>
        <end position="1964"/>
    </location>
</feature>
<dbReference type="GO" id="GO:0002753">
    <property type="term" value="P:cytoplasmic pattern recognition receptor signaling pathway"/>
    <property type="evidence" value="ECO:0007669"/>
    <property type="project" value="TreeGrafter"/>
</dbReference>
<dbReference type="Pfam" id="PF23084">
    <property type="entry name" value="KH_PARP14_1"/>
    <property type="match status" value="1"/>
</dbReference>
<evidence type="ECO:0000256" key="20">
    <source>
        <dbReference type="SAM" id="Coils"/>
    </source>
</evidence>
<evidence type="ECO:0000313" key="27">
    <source>
        <dbReference type="Proteomes" id="UP000838412"/>
    </source>
</evidence>
<evidence type="ECO:0000313" key="26">
    <source>
        <dbReference type="EMBL" id="CAH1258805.1"/>
    </source>
</evidence>
<dbReference type="Pfam" id="PF23085">
    <property type="entry name" value="RRM_PARP14_3"/>
    <property type="match status" value="1"/>
</dbReference>